<reference evidence="2 4" key="1">
    <citation type="journal article" date="2017" name="Nature">
        <title>The sunflower genome provides insights into oil metabolism, flowering and Asterid evolution.</title>
        <authorList>
            <person name="Badouin H."/>
            <person name="Gouzy J."/>
            <person name="Grassa C.J."/>
            <person name="Murat F."/>
            <person name="Staton S.E."/>
            <person name="Cottret L."/>
            <person name="Lelandais-Briere C."/>
            <person name="Owens G.L."/>
            <person name="Carrere S."/>
            <person name="Mayjonade B."/>
            <person name="Legrand L."/>
            <person name="Gill N."/>
            <person name="Kane N.C."/>
            <person name="Bowers J.E."/>
            <person name="Hubner S."/>
            <person name="Bellec A."/>
            <person name="Berard A."/>
            <person name="Berges H."/>
            <person name="Blanchet N."/>
            <person name="Boniface M.C."/>
            <person name="Brunel D."/>
            <person name="Catrice O."/>
            <person name="Chaidir N."/>
            <person name="Claudel C."/>
            <person name="Donnadieu C."/>
            <person name="Faraut T."/>
            <person name="Fievet G."/>
            <person name="Helmstetter N."/>
            <person name="King M."/>
            <person name="Knapp S.J."/>
            <person name="Lai Z."/>
            <person name="Le Paslier M.C."/>
            <person name="Lippi Y."/>
            <person name="Lorenzon L."/>
            <person name="Mandel J.R."/>
            <person name="Marage G."/>
            <person name="Marchand G."/>
            <person name="Marquand E."/>
            <person name="Bret-Mestries E."/>
            <person name="Morien E."/>
            <person name="Nambeesan S."/>
            <person name="Nguyen T."/>
            <person name="Pegot-Espagnet P."/>
            <person name="Pouilly N."/>
            <person name="Raftis F."/>
            <person name="Sallet E."/>
            <person name="Schiex T."/>
            <person name="Thomas J."/>
            <person name="Vandecasteele C."/>
            <person name="Vares D."/>
            <person name="Vear F."/>
            <person name="Vautrin S."/>
            <person name="Crespi M."/>
            <person name="Mangin B."/>
            <person name="Burke J.M."/>
            <person name="Salse J."/>
            <person name="Munos S."/>
            <person name="Vincourt P."/>
            <person name="Rieseberg L.H."/>
            <person name="Langlade N.B."/>
        </authorList>
    </citation>
    <scope>NUCLEOTIDE SEQUENCE [LARGE SCALE GENOMIC DNA]</scope>
    <source>
        <strain evidence="4">cv. SF193</strain>
        <tissue evidence="2">Leaves</tissue>
    </source>
</reference>
<dbReference type="AlphaFoldDB" id="A0A251SHA3"/>
<evidence type="ECO:0000259" key="1">
    <source>
        <dbReference type="Pfam" id="PF00293"/>
    </source>
</evidence>
<evidence type="ECO:0000313" key="2">
    <source>
        <dbReference type="EMBL" id="KAF5768521.1"/>
    </source>
</evidence>
<dbReference type="Gramene" id="mRNA:HanXRQr2_Chr14g0637401">
    <property type="protein sequence ID" value="mRNA:HanXRQr2_Chr14g0637401"/>
    <property type="gene ID" value="HanXRQr2_Chr14g0637401"/>
</dbReference>
<dbReference type="Proteomes" id="UP000215914">
    <property type="component" value="Chromosome 14"/>
</dbReference>
<dbReference type="PANTHER" id="PTHR13994">
    <property type="entry name" value="NUDIX HYDROLASE RELATED"/>
    <property type="match status" value="1"/>
</dbReference>
<dbReference type="EMBL" id="CM007903">
    <property type="protein sequence ID" value="OTF97675.1"/>
    <property type="molecule type" value="Genomic_DNA"/>
</dbReference>
<gene>
    <name evidence="3" type="ORF">HannXRQ_Chr14g0437211</name>
    <name evidence="2" type="ORF">HanXRQr2_Chr14g0637401</name>
</gene>
<dbReference type="InterPro" id="IPR003293">
    <property type="entry name" value="Nudix_hydrolase6-like"/>
</dbReference>
<feature type="domain" description="Nudix hydrolase" evidence="1">
    <location>
        <begin position="4"/>
        <end position="52"/>
    </location>
</feature>
<dbReference type="Gene3D" id="3.90.79.10">
    <property type="entry name" value="Nucleoside Triphosphate Pyrophosphohydrolase"/>
    <property type="match status" value="1"/>
</dbReference>
<dbReference type="GO" id="GO:0016787">
    <property type="term" value="F:hydrolase activity"/>
    <property type="evidence" value="ECO:0007669"/>
    <property type="project" value="UniProtKB-KW"/>
</dbReference>
<dbReference type="InterPro" id="IPR015797">
    <property type="entry name" value="NUDIX_hydrolase-like_dom_sf"/>
</dbReference>
<protein>
    <submittedName>
        <fullName evidence="2 3">Hydrolase</fullName>
        <ecNumber evidence="2">3.6.1.-</ecNumber>
    </submittedName>
</protein>
<dbReference type="EMBL" id="MNCJ02000329">
    <property type="protein sequence ID" value="KAF5768521.1"/>
    <property type="molecule type" value="Genomic_DNA"/>
</dbReference>
<organism evidence="3 4">
    <name type="scientific">Helianthus annuus</name>
    <name type="common">Common sunflower</name>
    <dbReference type="NCBI Taxonomy" id="4232"/>
    <lineage>
        <taxon>Eukaryota</taxon>
        <taxon>Viridiplantae</taxon>
        <taxon>Streptophyta</taxon>
        <taxon>Embryophyta</taxon>
        <taxon>Tracheophyta</taxon>
        <taxon>Spermatophyta</taxon>
        <taxon>Magnoliopsida</taxon>
        <taxon>eudicotyledons</taxon>
        <taxon>Gunneridae</taxon>
        <taxon>Pentapetalae</taxon>
        <taxon>asterids</taxon>
        <taxon>campanulids</taxon>
        <taxon>Asterales</taxon>
        <taxon>Asteraceae</taxon>
        <taxon>Asteroideae</taxon>
        <taxon>Heliantheae alliance</taxon>
        <taxon>Heliantheae</taxon>
        <taxon>Helianthus</taxon>
    </lineage>
</organism>
<sequence>MFQVFVVQEKSGTGVWKLPTATVEEGEDISAAAIWEVKEEAGVYWMAVEEYAKQPFVKKHKSFDYIAKICIAKKDNKYVGFSPLLTTTASSAKKSYLYSN</sequence>
<reference evidence="3" key="2">
    <citation type="submission" date="2017-02" db="EMBL/GenBank/DDBJ databases">
        <title>Sunflower complete genome.</title>
        <authorList>
            <person name="Langlade N."/>
            <person name="Munos S."/>
        </authorList>
    </citation>
    <scope>NUCLEOTIDE SEQUENCE [LARGE SCALE GENOMIC DNA]</scope>
    <source>
        <tissue evidence="3">Leaves</tissue>
    </source>
</reference>
<reference evidence="2" key="3">
    <citation type="submission" date="2020-06" db="EMBL/GenBank/DDBJ databases">
        <title>Helianthus annuus Genome sequencing and assembly Release 2.</title>
        <authorList>
            <person name="Gouzy J."/>
            <person name="Langlade N."/>
            <person name="Munos S."/>
        </authorList>
    </citation>
    <scope>NUCLEOTIDE SEQUENCE</scope>
    <source>
        <tissue evidence="2">Leaves</tissue>
    </source>
</reference>
<name>A0A251SHA3_HELAN</name>
<evidence type="ECO:0000313" key="4">
    <source>
        <dbReference type="Proteomes" id="UP000215914"/>
    </source>
</evidence>
<keyword evidence="4" id="KW-1185">Reference proteome</keyword>
<dbReference type="InterPro" id="IPR000086">
    <property type="entry name" value="NUDIX_hydrolase_dom"/>
</dbReference>
<evidence type="ECO:0000313" key="3">
    <source>
        <dbReference type="EMBL" id="OTF97675.1"/>
    </source>
</evidence>
<dbReference type="SUPFAM" id="SSF55811">
    <property type="entry name" value="Nudix"/>
    <property type="match status" value="1"/>
</dbReference>
<proteinExistence type="predicted"/>
<accession>A0A251SHA3</accession>
<dbReference type="EC" id="3.6.1.-" evidence="2"/>
<dbReference type="PANTHER" id="PTHR13994:SF26">
    <property type="entry name" value="NUDIX HYDROLASE 5-RELATED"/>
    <property type="match status" value="1"/>
</dbReference>
<keyword evidence="3" id="KW-0378">Hydrolase</keyword>
<dbReference type="InParanoid" id="A0A251SHA3"/>
<dbReference type="Pfam" id="PF00293">
    <property type="entry name" value="NUDIX"/>
    <property type="match status" value="1"/>
</dbReference>